<feature type="region of interest" description="Disordered" evidence="1">
    <location>
        <begin position="1384"/>
        <end position="1451"/>
    </location>
</feature>
<feature type="region of interest" description="Disordered" evidence="1">
    <location>
        <begin position="60"/>
        <end position="136"/>
    </location>
</feature>
<feature type="compositionally biased region" description="Basic and acidic residues" evidence="1">
    <location>
        <begin position="974"/>
        <end position="986"/>
    </location>
</feature>
<dbReference type="PROSITE" id="PS50106">
    <property type="entry name" value="PDZ"/>
    <property type="match status" value="1"/>
</dbReference>
<feature type="compositionally biased region" description="Acidic residues" evidence="1">
    <location>
        <begin position="518"/>
        <end position="531"/>
    </location>
</feature>
<dbReference type="InterPro" id="IPR001478">
    <property type="entry name" value="PDZ"/>
</dbReference>
<feature type="compositionally biased region" description="Basic and acidic residues" evidence="1">
    <location>
        <begin position="1103"/>
        <end position="1113"/>
    </location>
</feature>
<feature type="region of interest" description="Disordered" evidence="1">
    <location>
        <begin position="1213"/>
        <end position="1232"/>
    </location>
</feature>
<protein>
    <recommendedName>
        <fullName evidence="2">PDZ domain-containing protein</fullName>
    </recommendedName>
</protein>
<accession>A0A2G8KW21</accession>
<dbReference type="InterPro" id="IPR036034">
    <property type="entry name" value="PDZ_sf"/>
</dbReference>
<feature type="region of interest" description="Disordered" evidence="1">
    <location>
        <begin position="371"/>
        <end position="397"/>
    </location>
</feature>
<feature type="non-terminal residue" evidence="3">
    <location>
        <position position="1"/>
    </location>
</feature>
<dbReference type="Proteomes" id="UP000230750">
    <property type="component" value="Unassembled WGS sequence"/>
</dbReference>
<dbReference type="Gene3D" id="2.30.42.10">
    <property type="match status" value="1"/>
</dbReference>
<feature type="region of interest" description="Disordered" evidence="1">
    <location>
        <begin position="702"/>
        <end position="727"/>
    </location>
</feature>
<feature type="region of interest" description="Disordered" evidence="1">
    <location>
        <begin position="493"/>
        <end position="531"/>
    </location>
</feature>
<dbReference type="SUPFAM" id="SSF50156">
    <property type="entry name" value="PDZ domain-like"/>
    <property type="match status" value="1"/>
</dbReference>
<dbReference type="SMART" id="SM00228">
    <property type="entry name" value="PDZ"/>
    <property type="match status" value="1"/>
</dbReference>
<feature type="compositionally biased region" description="Polar residues" evidence="1">
    <location>
        <begin position="705"/>
        <end position="721"/>
    </location>
</feature>
<feature type="domain" description="PDZ" evidence="2">
    <location>
        <begin position="273"/>
        <end position="366"/>
    </location>
</feature>
<feature type="compositionally biased region" description="Polar residues" evidence="1">
    <location>
        <begin position="1392"/>
        <end position="1416"/>
    </location>
</feature>
<feature type="compositionally biased region" description="Polar residues" evidence="1">
    <location>
        <begin position="1088"/>
        <end position="1102"/>
    </location>
</feature>
<feature type="region of interest" description="Disordered" evidence="1">
    <location>
        <begin position="1036"/>
        <end position="1202"/>
    </location>
</feature>
<feature type="compositionally biased region" description="Basic and acidic residues" evidence="1">
    <location>
        <begin position="95"/>
        <end position="112"/>
    </location>
</feature>
<feature type="compositionally biased region" description="Polar residues" evidence="1">
    <location>
        <begin position="1136"/>
        <end position="1153"/>
    </location>
</feature>
<gene>
    <name evidence="3" type="ORF">BSL78_11012</name>
</gene>
<feature type="region of interest" description="Disordered" evidence="1">
    <location>
        <begin position="1341"/>
        <end position="1365"/>
    </location>
</feature>
<evidence type="ECO:0000313" key="4">
    <source>
        <dbReference type="Proteomes" id="UP000230750"/>
    </source>
</evidence>
<feature type="compositionally biased region" description="Polar residues" evidence="1">
    <location>
        <begin position="1174"/>
        <end position="1202"/>
    </location>
</feature>
<feature type="region of interest" description="Disordered" evidence="1">
    <location>
        <begin position="857"/>
        <end position="953"/>
    </location>
</feature>
<feature type="compositionally biased region" description="Basic and acidic residues" evidence="1">
    <location>
        <begin position="875"/>
        <end position="887"/>
    </location>
</feature>
<keyword evidence="4" id="KW-1185">Reference proteome</keyword>
<feature type="compositionally biased region" description="Basic and acidic residues" evidence="1">
    <location>
        <begin position="172"/>
        <end position="181"/>
    </location>
</feature>
<feature type="region of interest" description="Disordered" evidence="1">
    <location>
        <begin position="1256"/>
        <end position="1301"/>
    </location>
</feature>
<feature type="compositionally biased region" description="Basic and acidic residues" evidence="1">
    <location>
        <begin position="1270"/>
        <end position="1282"/>
    </location>
</feature>
<feature type="compositionally biased region" description="Basic and acidic residues" evidence="1">
    <location>
        <begin position="376"/>
        <end position="389"/>
    </location>
</feature>
<evidence type="ECO:0000313" key="3">
    <source>
        <dbReference type="EMBL" id="PIK52110.1"/>
    </source>
</evidence>
<reference evidence="3 4" key="1">
    <citation type="journal article" date="2017" name="PLoS Biol.">
        <title>The sea cucumber genome provides insights into morphological evolution and visceral regeneration.</title>
        <authorList>
            <person name="Zhang X."/>
            <person name="Sun L."/>
            <person name="Yuan J."/>
            <person name="Sun Y."/>
            <person name="Gao Y."/>
            <person name="Zhang L."/>
            <person name="Li S."/>
            <person name="Dai H."/>
            <person name="Hamel J.F."/>
            <person name="Liu C."/>
            <person name="Yu Y."/>
            <person name="Liu S."/>
            <person name="Lin W."/>
            <person name="Guo K."/>
            <person name="Jin S."/>
            <person name="Xu P."/>
            <person name="Storey K.B."/>
            <person name="Huan P."/>
            <person name="Zhang T."/>
            <person name="Zhou Y."/>
            <person name="Zhang J."/>
            <person name="Lin C."/>
            <person name="Li X."/>
            <person name="Xing L."/>
            <person name="Huo D."/>
            <person name="Sun M."/>
            <person name="Wang L."/>
            <person name="Mercier A."/>
            <person name="Li F."/>
            <person name="Yang H."/>
            <person name="Xiang J."/>
        </authorList>
    </citation>
    <scope>NUCLEOTIDE SEQUENCE [LARGE SCALE GENOMIC DNA]</scope>
    <source>
        <strain evidence="3">Shaxun</strain>
        <tissue evidence="3">Muscle</tissue>
    </source>
</reference>
<feature type="compositionally biased region" description="Basic and acidic residues" evidence="1">
    <location>
        <begin position="1290"/>
        <end position="1299"/>
    </location>
</feature>
<feature type="compositionally biased region" description="Polar residues" evidence="1">
    <location>
        <begin position="857"/>
        <end position="874"/>
    </location>
</feature>
<feature type="non-terminal residue" evidence="3">
    <location>
        <position position="1451"/>
    </location>
</feature>
<feature type="region of interest" description="Disordered" evidence="1">
    <location>
        <begin position="453"/>
        <end position="474"/>
    </location>
</feature>
<comment type="caution">
    <text evidence="3">The sequence shown here is derived from an EMBL/GenBank/DDBJ whole genome shotgun (WGS) entry which is preliminary data.</text>
</comment>
<feature type="region of interest" description="Disordered" evidence="1">
    <location>
        <begin position="148"/>
        <end position="181"/>
    </location>
</feature>
<proteinExistence type="predicted"/>
<dbReference type="CDD" id="cd00136">
    <property type="entry name" value="PDZ_canonical"/>
    <property type="match status" value="1"/>
</dbReference>
<name>A0A2G8KW21_STIJA</name>
<sequence length="1451" mass="161155">SVGAQVLELNGQSLCNVETKDAQSLFGNLKPGQVQLKISRFISAEESRQELIKAQECALRLGNPPKDTTSKGSQRGSLSPEVAGKRVAGSSSSINRDKTEEYLAIPREDKSEISSARGTQPHLRNRHGGQKQEGKRRAIVISASEELSLNFDEEEDDGKYPPSLPQWANLDPTEKRSGDIDDLRNRHVYDEVPFEPLDGTEYQTDMKLQSSKPHRTGNIHSRSNKRKARFGAEISHQFDEYLQNSLSEDEARGLDHGITDRLKQLSQGKFLMVLNLKRSPGEKLGMGLNIQHTKEGNSLTEGVFVKSIHRGGAAERVSGDNGERMQEGDEIVMANDLVLKKARYDSVVEHLSKLPDQFMFVVARQSVDNVSNSERLLPKEEEDLTRQSVDKVSNSESLLPKEEEQLWDKIERHLGVNFKCQWEQEETKGREKVELNILWHQLESELLKLTPTFDSDDSNADSNDTKPFSDHLTNGLDAPIRRVESVESLEEVVSVSDVSEPEESWVQRYDQEASSAGESEEDALSLESEEDGGFEKLEDLLSMSQEKQAAHLILSDETQCFTPEVQREAEDEKWKFEQTPITDIDDILSLSDEEEGVLTSTPAAADAPFREVFVSQTIEQVVEESIQTVDTYQLTDTERDDPGKPEMTLASQSSIAAADGTIKDLNDDIFANIQPQPPAGQETLYDQSSNLDKVVLRTKHKDRGSLNSKENSLYISPLSSPEKSKGDFRLSSMSSQFSTSTFSMSDFSIIDTDEESLKSHDSPLHSNKLQRMSYHGFTDAQPLPAVGISGGSLPSRKRLIRPDPVDLLFDDDDDSCEDEMVKEFETSVQSNSSIQSDATLQADHSALSDVTLQSDSNLQSSQVVQDEEAVSSTLPKEDESSSVKKETPTSPRLPPDGHESPVEINCSQDGTSPLEDLKGVQNGGKDIAEAKTKSNNFGLQVVTNQPTKEPKKKLIPSPLVISPEKTLFPPLFEKSTHDNIEKRESNDNEPSVNKRASLFGNVVKRKSLSPKSPICSENPPPKTYFADLQVKPKSVTKVKPMEESKSTTKKYFSDLTEDVEKKKVSSNRTVLEDAEISEAKKKEASLTDGKTSYETGNSITEKQSIEESNKTESEMTPSSAVLLKKLKSDLEKNKNKSSPLDSNSCTQSLSSSVELPPGSKSQELAVPKRLSSVLGRSQVSNAAGNNLDNSSTQVSHLESVQSKVPPTFKKFSWKQSLKRQEPETVPFVRKGSIKDNTEMKKRLAARLRKLPVSDLPDEERFPFSAGGRTTVKERSGRQKGNDVETLEEDLLPKDKRTDDYLENEDEIREAVNDGEGVKLGNNESKFGNDVQCVSVDKNRVNQKDIAGSSKVRYQEEEQPTQEPENVCKLSEELLNHRQVIEEQRSDEVKVESNYSDLKSNTEGTSHSELITASGETTIFPLGKTDEAINGEEEGNNGEEMNIAGEVADEEI</sequence>
<organism evidence="3 4">
    <name type="scientific">Stichopus japonicus</name>
    <name type="common">Sea cucumber</name>
    <dbReference type="NCBI Taxonomy" id="307972"/>
    <lineage>
        <taxon>Eukaryota</taxon>
        <taxon>Metazoa</taxon>
        <taxon>Echinodermata</taxon>
        <taxon>Eleutherozoa</taxon>
        <taxon>Echinozoa</taxon>
        <taxon>Holothuroidea</taxon>
        <taxon>Aspidochirotacea</taxon>
        <taxon>Aspidochirotida</taxon>
        <taxon>Stichopodidae</taxon>
        <taxon>Apostichopus</taxon>
    </lineage>
</organism>
<dbReference type="EMBL" id="MRZV01000343">
    <property type="protein sequence ID" value="PIK52110.1"/>
    <property type="molecule type" value="Genomic_DNA"/>
</dbReference>
<feature type="compositionally biased region" description="Polar residues" evidence="1">
    <location>
        <begin position="933"/>
        <end position="947"/>
    </location>
</feature>
<evidence type="ECO:0000256" key="1">
    <source>
        <dbReference type="SAM" id="MobiDB-lite"/>
    </source>
</evidence>
<feature type="compositionally biased region" description="Polar residues" evidence="1">
    <location>
        <begin position="66"/>
        <end position="77"/>
    </location>
</feature>
<evidence type="ECO:0000259" key="2">
    <source>
        <dbReference type="PROSITE" id="PS50106"/>
    </source>
</evidence>
<feature type="region of interest" description="Disordered" evidence="1">
    <location>
        <begin position="970"/>
        <end position="993"/>
    </location>
</feature>